<organism evidence="1 2">
    <name type="scientific">Luteolibacter flavescens</name>
    <dbReference type="NCBI Taxonomy" id="1859460"/>
    <lineage>
        <taxon>Bacteria</taxon>
        <taxon>Pseudomonadati</taxon>
        <taxon>Verrucomicrobiota</taxon>
        <taxon>Verrucomicrobiia</taxon>
        <taxon>Verrucomicrobiales</taxon>
        <taxon>Verrucomicrobiaceae</taxon>
        <taxon>Luteolibacter</taxon>
    </lineage>
</organism>
<dbReference type="RefSeq" id="WP_264502663.1">
    <property type="nucleotide sequence ID" value="NZ_JAPDDS010000011.1"/>
</dbReference>
<evidence type="ECO:0000313" key="2">
    <source>
        <dbReference type="Proteomes" id="UP001207930"/>
    </source>
</evidence>
<sequence>MNLIHLIARSASPDFTAEEAVDLDKELQAAYHADELAATSPEIGRIAEMVRCRLEGAPGDPPQVEG</sequence>
<comment type="caution">
    <text evidence="1">The sequence shown here is derived from an EMBL/GenBank/DDBJ whole genome shotgun (WGS) entry which is preliminary data.</text>
</comment>
<accession>A0ABT3FT02</accession>
<reference evidence="1 2" key="1">
    <citation type="submission" date="2022-10" db="EMBL/GenBank/DDBJ databases">
        <title>Luteolibacter flavescens strain MCCC 1K03193, whole genome shotgun sequencing project.</title>
        <authorList>
            <person name="Zhao G."/>
            <person name="Shen L."/>
        </authorList>
    </citation>
    <scope>NUCLEOTIDE SEQUENCE [LARGE SCALE GENOMIC DNA]</scope>
    <source>
        <strain evidence="1 2">MCCC 1K03193</strain>
    </source>
</reference>
<name>A0ABT3FT02_9BACT</name>
<proteinExistence type="predicted"/>
<dbReference type="Proteomes" id="UP001207930">
    <property type="component" value="Unassembled WGS sequence"/>
</dbReference>
<dbReference type="EMBL" id="JAPDDS010000011">
    <property type="protein sequence ID" value="MCW1886708.1"/>
    <property type="molecule type" value="Genomic_DNA"/>
</dbReference>
<protein>
    <submittedName>
        <fullName evidence="1">Uncharacterized protein</fullName>
    </submittedName>
</protein>
<evidence type="ECO:0000313" key="1">
    <source>
        <dbReference type="EMBL" id="MCW1886708.1"/>
    </source>
</evidence>
<keyword evidence="2" id="KW-1185">Reference proteome</keyword>
<gene>
    <name evidence="1" type="ORF">OKA04_18360</name>
</gene>